<sequence>MTSARDCTAQSLARAETTLLSRQVDAIAEGHELHENPDTINSEKGTERRHRSCKVCALYKVKLRKFTKYYRPECSIGNKRKYLCNVELEGAASTCFRIWHAVWNNGNDIPAGLLDGHKTRERPPASSPGKKRRRRREAVAKSDDGERNVGDEVSDNESGNDGGTGVQVL</sequence>
<feature type="compositionally biased region" description="Basic and acidic residues" evidence="1">
    <location>
        <begin position="137"/>
        <end position="150"/>
    </location>
</feature>
<evidence type="ECO:0008006" key="4">
    <source>
        <dbReference type="Google" id="ProtNLM"/>
    </source>
</evidence>
<proteinExistence type="predicted"/>
<dbReference type="Proteomes" id="UP000198211">
    <property type="component" value="Unassembled WGS sequence"/>
</dbReference>
<keyword evidence="3" id="KW-1185">Reference proteome</keyword>
<protein>
    <recommendedName>
        <fullName evidence="4">PiggyBac transposable element-derived protein domain-containing protein</fullName>
    </recommendedName>
</protein>
<accession>A0A225VC19</accession>
<dbReference type="AlphaFoldDB" id="A0A225VC19"/>
<organism evidence="2 3">
    <name type="scientific">Phytophthora megakarya</name>
    <dbReference type="NCBI Taxonomy" id="4795"/>
    <lineage>
        <taxon>Eukaryota</taxon>
        <taxon>Sar</taxon>
        <taxon>Stramenopiles</taxon>
        <taxon>Oomycota</taxon>
        <taxon>Peronosporomycetes</taxon>
        <taxon>Peronosporales</taxon>
        <taxon>Peronosporaceae</taxon>
        <taxon>Phytophthora</taxon>
    </lineage>
</organism>
<dbReference type="EMBL" id="NBNE01005850">
    <property type="protein sequence ID" value="OWZ02925.1"/>
    <property type="molecule type" value="Genomic_DNA"/>
</dbReference>
<comment type="caution">
    <text evidence="2">The sequence shown here is derived from an EMBL/GenBank/DDBJ whole genome shotgun (WGS) entry which is preliminary data.</text>
</comment>
<reference evidence="3" key="1">
    <citation type="submission" date="2017-03" db="EMBL/GenBank/DDBJ databases">
        <title>Phytopthora megakarya and P. palmivora, two closely related causual agents of cacao black pod achieved similar genome size and gene model numbers by different mechanisms.</title>
        <authorList>
            <person name="Ali S."/>
            <person name="Shao J."/>
            <person name="Larry D.J."/>
            <person name="Kronmiller B."/>
            <person name="Shen D."/>
            <person name="Strem M.D."/>
            <person name="Melnick R.L."/>
            <person name="Guiltinan M.J."/>
            <person name="Tyler B.M."/>
            <person name="Meinhardt L.W."/>
            <person name="Bailey B.A."/>
        </authorList>
    </citation>
    <scope>NUCLEOTIDE SEQUENCE [LARGE SCALE GENOMIC DNA]</scope>
    <source>
        <strain evidence="3">zdho120</strain>
    </source>
</reference>
<dbReference type="OrthoDB" id="128975at2759"/>
<feature type="region of interest" description="Disordered" evidence="1">
    <location>
        <begin position="112"/>
        <end position="169"/>
    </location>
</feature>
<feature type="compositionally biased region" description="Gly residues" evidence="1">
    <location>
        <begin position="160"/>
        <end position="169"/>
    </location>
</feature>
<evidence type="ECO:0000313" key="3">
    <source>
        <dbReference type="Proteomes" id="UP000198211"/>
    </source>
</evidence>
<gene>
    <name evidence="2" type="ORF">PHMEG_00025432</name>
</gene>
<name>A0A225VC19_9STRA</name>
<evidence type="ECO:0000313" key="2">
    <source>
        <dbReference type="EMBL" id="OWZ02925.1"/>
    </source>
</evidence>
<evidence type="ECO:0000256" key="1">
    <source>
        <dbReference type="SAM" id="MobiDB-lite"/>
    </source>
</evidence>